<evidence type="ECO:0000313" key="1">
    <source>
        <dbReference type="EMBL" id="PXF40875.1"/>
    </source>
</evidence>
<organism evidence="1 2">
    <name type="scientific">Gracilariopsis chorda</name>
    <dbReference type="NCBI Taxonomy" id="448386"/>
    <lineage>
        <taxon>Eukaryota</taxon>
        <taxon>Rhodophyta</taxon>
        <taxon>Florideophyceae</taxon>
        <taxon>Rhodymeniophycidae</taxon>
        <taxon>Gracilariales</taxon>
        <taxon>Gracilariaceae</taxon>
        <taxon>Gracilariopsis</taxon>
    </lineage>
</organism>
<keyword evidence="2" id="KW-1185">Reference proteome</keyword>
<protein>
    <submittedName>
        <fullName evidence="1">Uncharacterized protein</fullName>
    </submittedName>
</protein>
<comment type="caution">
    <text evidence="1">The sequence shown here is derived from an EMBL/GenBank/DDBJ whole genome shotgun (WGS) entry which is preliminary data.</text>
</comment>
<dbReference type="Proteomes" id="UP000247409">
    <property type="component" value="Unassembled WGS sequence"/>
</dbReference>
<proteinExistence type="predicted"/>
<name>A0A2V3IFK9_9FLOR</name>
<accession>A0A2V3IFK9</accession>
<evidence type="ECO:0000313" key="2">
    <source>
        <dbReference type="Proteomes" id="UP000247409"/>
    </source>
</evidence>
<gene>
    <name evidence="1" type="ORF">BWQ96_09420</name>
</gene>
<sequence>MEMNANGYGATWRLGDIFMTAHAWLRRAARLERLQAETQELRINLAKVLQENMVALFQRITENLDQRFGLNLVTLTESEGSDDPNVRPPSALIPASGVPFKLRCCSRAPPPASGASQTGPSSCVSLAFSSSGAPASWARMYIRDFNASPVVN</sequence>
<dbReference type="EMBL" id="NBIV01000255">
    <property type="protein sequence ID" value="PXF40875.1"/>
    <property type="molecule type" value="Genomic_DNA"/>
</dbReference>
<dbReference type="AlphaFoldDB" id="A0A2V3IFK9"/>
<reference evidence="1 2" key="1">
    <citation type="journal article" date="2018" name="Mol. Biol. Evol.">
        <title>Analysis of the draft genome of the red seaweed Gracilariopsis chorda provides insights into genome size evolution in Rhodophyta.</title>
        <authorList>
            <person name="Lee J."/>
            <person name="Yang E.C."/>
            <person name="Graf L."/>
            <person name="Yang J.H."/>
            <person name="Qiu H."/>
            <person name="Zel Zion U."/>
            <person name="Chan C.X."/>
            <person name="Stephens T.G."/>
            <person name="Weber A.P.M."/>
            <person name="Boo G.H."/>
            <person name="Boo S.M."/>
            <person name="Kim K.M."/>
            <person name="Shin Y."/>
            <person name="Jung M."/>
            <person name="Lee S.J."/>
            <person name="Yim H.S."/>
            <person name="Lee J.H."/>
            <person name="Bhattacharya D."/>
            <person name="Yoon H.S."/>
        </authorList>
    </citation>
    <scope>NUCLEOTIDE SEQUENCE [LARGE SCALE GENOMIC DNA]</scope>
    <source>
        <strain evidence="1 2">SKKU-2015</strain>
        <tissue evidence="1">Whole body</tissue>
    </source>
</reference>